<feature type="region of interest" description="Disordered" evidence="2">
    <location>
        <begin position="150"/>
        <end position="169"/>
    </location>
</feature>
<feature type="compositionally biased region" description="Low complexity" evidence="2">
    <location>
        <begin position="646"/>
        <end position="656"/>
    </location>
</feature>
<accession>A0ABR0F4E1</accession>
<name>A0ABR0F4E1_ZASCE</name>
<feature type="compositionally biased region" description="Polar residues" evidence="2">
    <location>
        <begin position="327"/>
        <end position="359"/>
    </location>
</feature>
<feature type="compositionally biased region" description="Low complexity" evidence="2">
    <location>
        <begin position="522"/>
        <end position="551"/>
    </location>
</feature>
<dbReference type="EMBL" id="JAXOVC010000001">
    <property type="protein sequence ID" value="KAK4508580.1"/>
    <property type="molecule type" value="Genomic_DNA"/>
</dbReference>
<keyword evidence="1" id="KW-0175">Coiled coil</keyword>
<protein>
    <submittedName>
        <fullName evidence="3">Uncharacterized protein</fullName>
    </submittedName>
</protein>
<feature type="compositionally biased region" description="Polar residues" evidence="2">
    <location>
        <begin position="34"/>
        <end position="65"/>
    </location>
</feature>
<proteinExistence type="predicted"/>
<evidence type="ECO:0000256" key="1">
    <source>
        <dbReference type="SAM" id="Coils"/>
    </source>
</evidence>
<feature type="compositionally biased region" description="Basic residues" evidence="2">
    <location>
        <begin position="83"/>
        <end position="98"/>
    </location>
</feature>
<evidence type="ECO:0000313" key="4">
    <source>
        <dbReference type="Proteomes" id="UP001305779"/>
    </source>
</evidence>
<feature type="compositionally biased region" description="Pro residues" evidence="2">
    <location>
        <begin position="486"/>
        <end position="498"/>
    </location>
</feature>
<organism evidence="3 4">
    <name type="scientific">Zasmidium cellare</name>
    <name type="common">Wine cellar mold</name>
    <name type="synonym">Racodium cellare</name>
    <dbReference type="NCBI Taxonomy" id="395010"/>
    <lineage>
        <taxon>Eukaryota</taxon>
        <taxon>Fungi</taxon>
        <taxon>Dikarya</taxon>
        <taxon>Ascomycota</taxon>
        <taxon>Pezizomycotina</taxon>
        <taxon>Dothideomycetes</taxon>
        <taxon>Dothideomycetidae</taxon>
        <taxon>Mycosphaerellales</taxon>
        <taxon>Mycosphaerellaceae</taxon>
        <taxon>Zasmidium</taxon>
    </lineage>
</organism>
<dbReference type="Proteomes" id="UP001305779">
    <property type="component" value="Unassembled WGS sequence"/>
</dbReference>
<gene>
    <name evidence="3" type="ORF">PRZ48_002319</name>
</gene>
<feature type="region of interest" description="Disordered" evidence="2">
    <location>
        <begin position="620"/>
        <end position="656"/>
    </location>
</feature>
<keyword evidence="4" id="KW-1185">Reference proteome</keyword>
<feature type="compositionally biased region" description="Basic and acidic residues" evidence="2">
    <location>
        <begin position="272"/>
        <end position="284"/>
    </location>
</feature>
<feature type="region of interest" description="Disordered" evidence="2">
    <location>
        <begin position="408"/>
        <end position="552"/>
    </location>
</feature>
<feature type="coiled-coil region" evidence="1">
    <location>
        <begin position="561"/>
        <end position="588"/>
    </location>
</feature>
<sequence length="692" mass="75523">MDHSNDDAFASSSSAHIASGKSFVAGPNFDAPANQASRLQKQRSNAGMRSASHGQPFSSAGQSITAMRGDSSSVSGFGDGAKARKGSIRNAVKKIFGRRGREVVSQGPDSSNHPPASRHTYHKSEPTGLPPPREDPEPFIQDTNMIERTFADPYQAAPSPPFQRTSSPYAVQFPNSVRLKPMDLGNPFIAPPNQLRRRKTLPSLLLEEREESAADAPPRESTEIDQANDSTRETPTPLPKRNTSQVKKARRKSRSTDDLKSSSTIEQATPRKKSEEIRHLRESFQPDVLRASGFTTRYRPREEEAEEQAGMAQRKSPRGYEREEAQETQTGDEYQTAAGSTLLRSSPPGQNGHRPSTSLGDVRPSSGAGTEMSKDLEDRVAKLEAGLQNFQMSLQRLTAERNRRTIIMGSVNTRRSSNDMRTPSLLADTLADPLEPSSYEYEYGHTMRPSTSPQPPPPPPAQTQGNLEDPFGPDLPRASASTRQSIPPPTRSSQPVPPRASTAGASQPDRSPENFPMPLQSHPPTQHAPAPSTSTAATATAGSTRTTPTQPYTFSSLYQMLSDERSARRKLENQLKSLQREISDLHSQVTLNTNASSAMHSTRSSYMLAGSSTRLQELLRETDEAGSPPRSAHARDSGAGMMSRFSGSESEAAGYEESLATDYEAYRTPREERSAYSLVGGDARRGVDAEMF</sequence>
<evidence type="ECO:0000313" key="3">
    <source>
        <dbReference type="EMBL" id="KAK4508580.1"/>
    </source>
</evidence>
<comment type="caution">
    <text evidence="3">The sequence shown here is derived from an EMBL/GenBank/DDBJ whole genome shotgun (WGS) entry which is preliminary data.</text>
</comment>
<evidence type="ECO:0000256" key="2">
    <source>
        <dbReference type="SAM" id="MobiDB-lite"/>
    </source>
</evidence>
<reference evidence="3 4" key="1">
    <citation type="journal article" date="2023" name="G3 (Bethesda)">
        <title>A chromosome-level genome assembly of Zasmidium syzygii isolated from banana leaves.</title>
        <authorList>
            <person name="van Westerhoven A.C."/>
            <person name="Mehrabi R."/>
            <person name="Talebi R."/>
            <person name="Steentjes M.B.F."/>
            <person name="Corcolon B."/>
            <person name="Chong P.A."/>
            <person name="Kema G.H.J."/>
            <person name="Seidl M.F."/>
        </authorList>
    </citation>
    <scope>NUCLEOTIDE SEQUENCE [LARGE SCALE GENOMIC DNA]</scope>
    <source>
        <strain evidence="3 4">P124</strain>
    </source>
</reference>
<feature type="compositionally biased region" description="Polar residues" evidence="2">
    <location>
        <begin position="410"/>
        <end position="421"/>
    </location>
</feature>
<feature type="compositionally biased region" description="Pro residues" evidence="2">
    <location>
        <begin position="452"/>
        <end position="461"/>
    </location>
</feature>
<feature type="region of interest" description="Disordered" evidence="2">
    <location>
        <begin position="21"/>
        <end position="141"/>
    </location>
</feature>
<feature type="region of interest" description="Disordered" evidence="2">
    <location>
        <begin position="177"/>
        <end position="375"/>
    </location>
</feature>